<dbReference type="InterPro" id="IPR007271">
    <property type="entry name" value="Nuc_sug_transpt"/>
</dbReference>
<feature type="transmembrane region" description="Helical" evidence="7">
    <location>
        <begin position="47"/>
        <end position="67"/>
    </location>
</feature>
<comment type="similarity">
    <text evidence="2">Belongs to the nucleotide-sugar transporter family. SLC35A subfamily.</text>
</comment>
<dbReference type="OrthoDB" id="29773at2759"/>
<keyword evidence="9" id="KW-1185">Reference proteome</keyword>
<keyword evidence="3" id="KW-0762">Sugar transport</keyword>
<evidence type="ECO:0000256" key="7">
    <source>
        <dbReference type="SAM" id="Phobius"/>
    </source>
</evidence>
<evidence type="ECO:0000256" key="2">
    <source>
        <dbReference type="ARBA" id="ARBA00009976"/>
    </source>
</evidence>
<protein>
    <submittedName>
        <fullName evidence="8">Transmembrane protein C2orf18</fullName>
    </submittedName>
</protein>
<dbReference type="Gene3D" id="1.10.3730.20">
    <property type="match status" value="1"/>
</dbReference>
<dbReference type="PANTHER" id="PTHR13146">
    <property type="match status" value="1"/>
</dbReference>
<evidence type="ECO:0000256" key="6">
    <source>
        <dbReference type="ARBA" id="ARBA00023136"/>
    </source>
</evidence>
<dbReference type="STRING" id="36087.A0A077ZAI3"/>
<organism evidence="8 9">
    <name type="scientific">Trichuris trichiura</name>
    <name type="common">Whipworm</name>
    <name type="synonym">Trichocephalus trichiurus</name>
    <dbReference type="NCBI Taxonomy" id="36087"/>
    <lineage>
        <taxon>Eukaryota</taxon>
        <taxon>Metazoa</taxon>
        <taxon>Ecdysozoa</taxon>
        <taxon>Nematoda</taxon>
        <taxon>Enoplea</taxon>
        <taxon>Dorylaimia</taxon>
        <taxon>Trichinellida</taxon>
        <taxon>Trichuridae</taxon>
        <taxon>Trichuris</taxon>
    </lineage>
</organism>
<reference evidence="8" key="2">
    <citation type="submission" date="2014-03" db="EMBL/GenBank/DDBJ databases">
        <title>The whipworm genome and dual-species transcriptomics of an intimate host-pathogen interaction.</title>
        <authorList>
            <person name="Foth B.J."/>
            <person name="Tsai I.J."/>
            <person name="Reid A.J."/>
            <person name="Bancroft A.J."/>
            <person name="Nichol S."/>
            <person name="Tracey A."/>
            <person name="Holroyd N."/>
            <person name="Cotton J.A."/>
            <person name="Stanley E.J."/>
            <person name="Zarowiecki M."/>
            <person name="Liu J.Z."/>
            <person name="Huckvale T."/>
            <person name="Cooper P.J."/>
            <person name="Grencis R.K."/>
            <person name="Berriman M."/>
        </authorList>
    </citation>
    <scope>NUCLEOTIDE SEQUENCE [LARGE SCALE GENOMIC DNA]</scope>
</reference>
<dbReference type="Proteomes" id="UP000030665">
    <property type="component" value="Unassembled WGS sequence"/>
</dbReference>
<evidence type="ECO:0000313" key="9">
    <source>
        <dbReference type="Proteomes" id="UP000030665"/>
    </source>
</evidence>
<feature type="transmembrane region" description="Helical" evidence="7">
    <location>
        <begin position="189"/>
        <end position="209"/>
    </location>
</feature>
<keyword evidence="6 7" id="KW-0472">Membrane</keyword>
<evidence type="ECO:0000256" key="5">
    <source>
        <dbReference type="ARBA" id="ARBA00022989"/>
    </source>
</evidence>
<evidence type="ECO:0000256" key="3">
    <source>
        <dbReference type="ARBA" id="ARBA00022597"/>
    </source>
</evidence>
<proteinExistence type="inferred from homology"/>
<feature type="transmembrane region" description="Helical" evidence="7">
    <location>
        <begin position="314"/>
        <end position="333"/>
    </location>
</feature>
<feature type="transmembrane region" description="Helical" evidence="7">
    <location>
        <begin position="221"/>
        <end position="246"/>
    </location>
</feature>
<gene>
    <name evidence="8" type="ORF">TTRE_0000510101</name>
</gene>
<keyword evidence="4 7" id="KW-0812">Transmembrane</keyword>
<comment type="subcellular location">
    <subcellularLocation>
        <location evidence="1">Membrane</location>
        <topology evidence="1">Multi-pass membrane protein</topology>
    </subcellularLocation>
</comment>
<sequence length="395" mass="44569">MEDTGRKWTSYQLFLAFLMVSTGTLNTLAAKWADMMYSIGRPFSHPFLQSLCMFIGEFSCLPTFLIIKYIRDRRKRSVDFVSDETQLDSSLDERPKFNVLIFLPATLCDMTATSIMYVGLTMTNASSFQMLRGATIIFTGIFSVAFLGMTLKLYKWLGMLLVLCGLVIVGLSDLLFADSSGDSADPKRMISGDLLILIAQIIIALQMVYEQRFVNKYNVPPLLVVGLEGLFGCILMTIICVCFYFVKAQPPFTIDPEMRLENVLFAFRQISANSLILLPILGLIVSIAFFNFAGISVTKEIDAPTRMVLDSVRVFFIWAVSLLAGWQHFVLLQVTESVQRLFFITSLKCSFKLGGFFVLLFGMVIYNDIFLRQFIISKLKQRPSETVTVPSEEQS</sequence>
<feature type="transmembrane region" description="Helical" evidence="7">
    <location>
        <begin position="266"/>
        <end position="293"/>
    </location>
</feature>
<accession>A0A077ZAI3</accession>
<dbReference type="SUPFAM" id="SSF103481">
    <property type="entry name" value="Multidrug resistance efflux transporter EmrE"/>
    <property type="match status" value="1"/>
</dbReference>
<dbReference type="GO" id="GO:0015165">
    <property type="term" value="F:pyrimidine nucleotide-sugar transmembrane transporter activity"/>
    <property type="evidence" value="ECO:0007669"/>
    <property type="project" value="InterPro"/>
</dbReference>
<evidence type="ECO:0000313" key="8">
    <source>
        <dbReference type="EMBL" id="CDW56819.1"/>
    </source>
</evidence>
<reference evidence="8" key="1">
    <citation type="submission" date="2014-01" db="EMBL/GenBank/DDBJ databases">
        <authorList>
            <person name="Aslett M."/>
        </authorList>
    </citation>
    <scope>NUCLEOTIDE SEQUENCE</scope>
</reference>
<dbReference type="GO" id="GO:0000139">
    <property type="term" value="C:Golgi membrane"/>
    <property type="evidence" value="ECO:0007669"/>
    <property type="project" value="InterPro"/>
</dbReference>
<keyword evidence="3" id="KW-0813">Transport</keyword>
<feature type="transmembrane region" description="Helical" evidence="7">
    <location>
        <begin position="130"/>
        <end position="149"/>
    </location>
</feature>
<feature type="transmembrane region" description="Helical" evidence="7">
    <location>
        <begin position="97"/>
        <end position="118"/>
    </location>
</feature>
<feature type="transmembrane region" description="Helical" evidence="7">
    <location>
        <begin position="156"/>
        <end position="177"/>
    </location>
</feature>
<dbReference type="Pfam" id="PF04142">
    <property type="entry name" value="Nuc_sug_transp"/>
    <property type="match status" value="1"/>
</dbReference>
<keyword evidence="5 7" id="KW-1133">Transmembrane helix</keyword>
<dbReference type="InterPro" id="IPR037185">
    <property type="entry name" value="EmrE-like"/>
</dbReference>
<dbReference type="AlphaFoldDB" id="A0A077ZAI3"/>
<evidence type="ECO:0000256" key="1">
    <source>
        <dbReference type="ARBA" id="ARBA00004141"/>
    </source>
</evidence>
<feature type="transmembrane region" description="Helical" evidence="7">
    <location>
        <begin position="12"/>
        <end position="32"/>
    </location>
</feature>
<feature type="transmembrane region" description="Helical" evidence="7">
    <location>
        <begin position="353"/>
        <end position="371"/>
    </location>
</feature>
<name>A0A077ZAI3_TRITR</name>
<dbReference type="EMBL" id="HG806082">
    <property type="protein sequence ID" value="CDW56819.1"/>
    <property type="molecule type" value="Genomic_DNA"/>
</dbReference>
<evidence type="ECO:0000256" key="4">
    <source>
        <dbReference type="ARBA" id="ARBA00022692"/>
    </source>
</evidence>
<dbReference type="PANTHER" id="PTHR13146:SF0">
    <property type="entry name" value="SOLUTE CARRIER FAMILY 35 MEMBER F6"/>
    <property type="match status" value="1"/>
</dbReference>